<evidence type="ECO:0000313" key="2">
    <source>
        <dbReference type="EMBL" id="KAK2078442.1"/>
    </source>
</evidence>
<keyword evidence="1" id="KW-0812">Transmembrane</keyword>
<organism evidence="2 3">
    <name type="scientific">Prototheca wickerhamii</name>
    <dbReference type="NCBI Taxonomy" id="3111"/>
    <lineage>
        <taxon>Eukaryota</taxon>
        <taxon>Viridiplantae</taxon>
        <taxon>Chlorophyta</taxon>
        <taxon>core chlorophytes</taxon>
        <taxon>Trebouxiophyceae</taxon>
        <taxon>Chlorellales</taxon>
        <taxon>Chlorellaceae</taxon>
        <taxon>Prototheca</taxon>
    </lineage>
</organism>
<keyword evidence="3" id="KW-1185">Reference proteome</keyword>
<reference evidence="2" key="1">
    <citation type="submission" date="2021-01" db="EMBL/GenBank/DDBJ databases">
        <authorList>
            <person name="Eckstrom K.M.E."/>
        </authorList>
    </citation>
    <scope>NUCLEOTIDE SEQUENCE</scope>
    <source>
        <strain evidence="2">UVCC 0001</strain>
    </source>
</reference>
<protein>
    <recommendedName>
        <fullName evidence="4">Transmembrane protein 18</fullName>
    </recommendedName>
</protein>
<evidence type="ECO:0000256" key="1">
    <source>
        <dbReference type="SAM" id="Phobius"/>
    </source>
</evidence>
<dbReference type="AlphaFoldDB" id="A0AAD9ILJ8"/>
<feature type="transmembrane region" description="Helical" evidence="1">
    <location>
        <begin position="117"/>
        <end position="141"/>
    </location>
</feature>
<sequence length="171" mass="19162">MDDWLDGLPPQFGEIRDAVKADIKAKLGALNNGPGVIESFTAFVHAVDWKNERWLQGLLGVQACLFLSAILLRRVPAAQAGLFFLAAGIVYFAERINDLAARHWQSFATQDYFDAHGIFYSAVVSAPLLATMFVILINYLVTTSSLLVQMKKKELLYKARQKQKKESKKDK</sequence>
<dbReference type="Proteomes" id="UP001255856">
    <property type="component" value="Unassembled WGS sequence"/>
</dbReference>
<gene>
    <name evidence="2" type="ORF">QBZ16_003282</name>
</gene>
<keyword evidence="1" id="KW-1133">Transmembrane helix</keyword>
<evidence type="ECO:0008006" key="4">
    <source>
        <dbReference type="Google" id="ProtNLM"/>
    </source>
</evidence>
<keyword evidence="1" id="KW-0472">Membrane</keyword>
<dbReference type="Pfam" id="PF14770">
    <property type="entry name" value="TMEM18"/>
    <property type="match status" value="1"/>
</dbReference>
<comment type="caution">
    <text evidence="2">The sequence shown here is derived from an EMBL/GenBank/DDBJ whole genome shotgun (WGS) entry which is preliminary data.</text>
</comment>
<dbReference type="InterPro" id="IPR026721">
    <property type="entry name" value="TMEM18"/>
</dbReference>
<accession>A0AAD9ILJ8</accession>
<dbReference type="EMBL" id="JASFZW010000004">
    <property type="protein sequence ID" value="KAK2078442.1"/>
    <property type="molecule type" value="Genomic_DNA"/>
</dbReference>
<name>A0AAD9ILJ8_PROWI</name>
<proteinExistence type="predicted"/>
<feature type="transmembrane region" description="Helical" evidence="1">
    <location>
        <begin position="79"/>
        <end position="97"/>
    </location>
</feature>
<feature type="transmembrane region" description="Helical" evidence="1">
    <location>
        <begin position="54"/>
        <end position="72"/>
    </location>
</feature>
<evidence type="ECO:0000313" key="3">
    <source>
        <dbReference type="Proteomes" id="UP001255856"/>
    </source>
</evidence>